<keyword evidence="5" id="KW-1185">Reference proteome</keyword>
<organism evidence="4 5">
    <name type="scientific">Frigidibacter albus</name>
    <dbReference type="NCBI Taxonomy" id="1465486"/>
    <lineage>
        <taxon>Bacteria</taxon>
        <taxon>Pseudomonadati</taxon>
        <taxon>Pseudomonadota</taxon>
        <taxon>Alphaproteobacteria</taxon>
        <taxon>Rhodobacterales</taxon>
        <taxon>Paracoccaceae</taxon>
        <taxon>Frigidibacter</taxon>
    </lineage>
</organism>
<dbReference type="AlphaFoldDB" id="A0A6L8VIY5"/>
<dbReference type="InterPro" id="IPR010799">
    <property type="entry name" value="MlrC_C"/>
</dbReference>
<reference evidence="4 5" key="1">
    <citation type="submission" date="2020-01" db="EMBL/GenBank/DDBJ databases">
        <title>Frigidibacter albus SP32T (=CGMCC 1.13995T).</title>
        <authorList>
            <person name="Liao X."/>
        </authorList>
    </citation>
    <scope>NUCLEOTIDE SEQUENCE [LARGE SCALE GENOMIC DNA]</scope>
    <source>
        <strain evidence="4 5">SP32</strain>
    </source>
</reference>
<dbReference type="GO" id="GO:0046872">
    <property type="term" value="F:metal ion binding"/>
    <property type="evidence" value="ECO:0007669"/>
    <property type="project" value="UniProtKB-KW"/>
</dbReference>
<dbReference type="OrthoDB" id="9782658at2"/>
<keyword evidence="1" id="KW-0378">Hydrolase</keyword>
<comment type="cofactor">
    <cofactor evidence="1">
        <name>Zn(2+)</name>
        <dbReference type="ChEBI" id="CHEBI:29105"/>
    </cofactor>
    <text evidence="1">Binds 1 zinc ion per subunit.</text>
</comment>
<proteinExistence type="inferred from homology"/>
<dbReference type="Proteomes" id="UP000477083">
    <property type="component" value="Unassembled WGS sequence"/>
</dbReference>
<dbReference type="PIRSF" id="PIRSF012702">
    <property type="entry name" value="UCP012702"/>
    <property type="match status" value="1"/>
</dbReference>
<dbReference type="GO" id="GO:0008237">
    <property type="term" value="F:metallopeptidase activity"/>
    <property type="evidence" value="ECO:0007669"/>
    <property type="project" value="UniProtKB-KW"/>
</dbReference>
<evidence type="ECO:0000259" key="3">
    <source>
        <dbReference type="Pfam" id="PF07364"/>
    </source>
</evidence>
<comment type="caution">
    <text evidence="4">The sequence shown here is derived from an EMBL/GenBank/DDBJ whole genome shotgun (WGS) entry which is preliminary data.</text>
</comment>
<dbReference type="InterPro" id="IPR009197">
    <property type="entry name" value="MlrC"/>
</dbReference>
<keyword evidence="1" id="KW-0645">Protease</keyword>
<evidence type="ECO:0000256" key="1">
    <source>
        <dbReference type="PIRNR" id="PIRNR012702"/>
    </source>
</evidence>
<dbReference type="Pfam" id="PF07364">
    <property type="entry name" value="DUF1485"/>
    <property type="match status" value="1"/>
</dbReference>
<dbReference type="RefSeq" id="WP_161345703.1">
    <property type="nucleotide sequence ID" value="NZ_BMGW01000005.1"/>
</dbReference>
<comment type="function">
    <text evidence="1">Involved in peptidolytic degradation of cyclic heptapeptide hepatotoxin microcystin (MC).</text>
</comment>
<gene>
    <name evidence="4" type="ORF">GS660_09220</name>
</gene>
<feature type="domain" description="Microcystin LR degradation protein MlrC N-terminal" evidence="3">
    <location>
        <begin position="7"/>
        <end position="299"/>
    </location>
</feature>
<name>A0A6L8VIY5_9RHOB</name>
<keyword evidence="1" id="KW-0482">Metalloprotease</keyword>
<evidence type="ECO:0000313" key="5">
    <source>
        <dbReference type="Proteomes" id="UP000477083"/>
    </source>
</evidence>
<comment type="similarity">
    <text evidence="1">Belongs to the peptidase M81 family.</text>
</comment>
<dbReference type="InterPro" id="IPR015995">
    <property type="entry name" value="MlrC_N"/>
</dbReference>
<evidence type="ECO:0000259" key="2">
    <source>
        <dbReference type="Pfam" id="PF07171"/>
    </source>
</evidence>
<dbReference type="Pfam" id="PF07171">
    <property type="entry name" value="MlrC_C"/>
    <property type="match status" value="1"/>
</dbReference>
<keyword evidence="1" id="KW-0479">Metal-binding</keyword>
<dbReference type="GO" id="GO:0006508">
    <property type="term" value="P:proteolysis"/>
    <property type="evidence" value="ECO:0007669"/>
    <property type="project" value="UniProtKB-KW"/>
</dbReference>
<sequence>MTPIGPRVAIVGLHLEANGFAPVTTRHDFLAECWEEGEAISEQARRVSHLPLELSGFYDRMDATGPWQEVPLIVLAAQPGGPMEQAVFDDFLAIAERRLHATGPVDAVYVCSHGGSLATGDDDNDGTLVVRMRALVGRGVPIVVTHDLHCNVSRRMIDAADALVAYRTNPHVDHRDCGSEAADILRRMTGPEGLRTAKAHVRVPIVPWPATTMLSTDGPYADLLRMARQLSVPPVVNISVTAGFVLSDLPKCGITVNVTTDRDQPLADDLARRIAAAAWSDRDRYFADLISSKQAVAMASEAAAGVRVPLILADVADNPGGGGLGNTTWLLRALHEAGTEGVILGLFCDPALATQAHAAGVGARIEATFAPVESEFTRSFVCPVTVQGLHPGSVVGRRGRDAGREIVLGPTALVALEGSGIQVVVTSLREQPADPMPFEMFGIDIAQARVAVLKSCAHFRAGFDEFFPPDRIFEVDVPGLTSNVLQNFTFCGLQRPIWPIDRDFEWAPPAP</sequence>
<dbReference type="EMBL" id="WWNR01000005">
    <property type="protein sequence ID" value="MZQ89269.1"/>
    <property type="molecule type" value="Genomic_DNA"/>
</dbReference>
<evidence type="ECO:0000313" key="4">
    <source>
        <dbReference type="EMBL" id="MZQ89269.1"/>
    </source>
</evidence>
<accession>A0A6L8VIY5</accession>
<feature type="domain" description="Microcystin LR degradation protein MlrC C-terminal" evidence="2">
    <location>
        <begin position="312"/>
        <end position="490"/>
    </location>
</feature>
<protein>
    <recommendedName>
        <fullName evidence="1">Microcystinase C</fullName>
        <shortName evidence="1">MlrC</shortName>
    </recommendedName>
</protein>